<proteinExistence type="predicted"/>
<protein>
    <submittedName>
        <fullName evidence="2">Uncharacterized protein</fullName>
    </submittedName>
</protein>
<keyword evidence="1" id="KW-1133">Transmembrane helix</keyword>
<dbReference type="OrthoDB" id="5863059at2759"/>
<dbReference type="EMBL" id="CAKAEH010000890">
    <property type="protein sequence ID" value="CAG9532193.1"/>
    <property type="molecule type" value="Genomic_DNA"/>
</dbReference>
<keyword evidence="3" id="KW-1185">Reference proteome</keyword>
<keyword evidence="1" id="KW-0812">Transmembrane</keyword>
<organism evidence="2 3">
    <name type="scientific">Cercopithifilaria johnstoni</name>
    <dbReference type="NCBI Taxonomy" id="2874296"/>
    <lineage>
        <taxon>Eukaryota</taxon>
        <taxon>Metazoa</taxon>
        <taxon>Ecdysozoa</taxon>
        <taxon>Nematoda</taxon>
        <taxon>Chromadorea</taxon>
        <taxon>Rhabditida</taxon>
        <taxon>Spirurina</taxon>
        <taxon>Spiruromorpha</taxon>
        <taxon>Filarioidea</taxon>
        <taxon>Onchocercidae</taxon>
        <taxon>Cercopithifilaria</taxon>
    </lineage>
</organism>
<dbReference type="AlphaFoldDB" id="A0A8J2LPQ3"/>
<keyword evidence="1" id="KW-0472">Membrane</keyword>
<feature type="transmembrane region" description="Helical" evidence="1">
    <location>
        <begin position="641"/>
        <end position="662"/>
    </location>
</feature>
<name>A0A8J2LPQ3_9BILA</name>
<reference evidence="2" key="1">
    <citation type="submission" date="2021-09" db="EMBL/GenBank/DDBJ databases">
        <authorList>
            <consortium name="Pathogen Informatics"/>
        </authorList>
    </citation>
    <scope>NUCLEOTIDE SEQUENCE</scope>
</reference>
<sequence>MTKRWTKGRLSVGKQLRLGRRTTTTVVPIACLLEWDSAKCQIFHQRPLFAPNLAYSKTKYGLITPILPISGIVEEGAESKSSSISLLHTSETTLTATTATAKTLTSAKTTKAHLEHPENLATIAHLEPEYLPTVNGEFTKRTHTFLSTITTTTTAITTTTTPIITIATAHITTTTIIADTITLTTTITSTFSFIQKHNINHDIFPIPKIHSNRIMLTPALFHLFIDDDNDDNNDDDDDDDDDDENNNDDERFTFFWPTILPFQTQTAIIYSSEIRNIETTQSMIIPAKTKGSFHSLTKQNEYKPNENKYGKFFNSTFTMNKHFLPSIDRNNISQHEYNSYSNDYSGYYYHSDNIPEYNYSYLNSKHKHYRHPNTNYNHLQYLGNNSKCYDHPNNKSNYSNCMNATIISTFTASSQSHLSFASTAPSIIKSMQISSAISQQSNRNYFEDLWNDIAGPPPAVIINSDQKESRNKTTATISSSSIVTNIINSNLSTSPLIFNITHTLYPTHQTISLHKLHEKLTTPENDIDNKRLSSALPKIIKNNLLNISTKSSLVIDNAEEGKKRIKESEAQNLDNIPTQPKSQQVLTVPTVSSSTTTIKHRIRTTLGSHTIYAVRPTTPMGEFITDTVKTPATPTDFPRTALISIASLSVIIIIAIVVFCVFRCRQSGPSTDQYPMVCSSKQSGYAPIPAELSPPMMRETSRHNVGPLFHNRVNQLDGYQPIKGAVIPNGNNLMGIVKGNSASTSINGRKKEFKEWYV</sequence>
<accession>A0A8J2LPQ3</accession>
<comment type="caution">
    <text evidence="2">The sequence shown here is derived from an EMBL/GenBank/DDBJ whole genome shotgun (WGS) entry which is preliminary data.</text>
</comment>
<dbReference type="Proteomes" id="UP000746747">
    <property type="component" value="Unassembled WGS sequence"/>
</dbReference>
<gene>
    <name evidence="2" type="ORF">CJOHNSTONI_LOCUS2524</name>
</gene>
<evidence type="ECO:0000256" key="1">
    <source>
        <dbReference type="SAM" id="Phobius"/>
    </source>
</evidence>
<evidence type="ECO:0000313" key="2">
    <source>
        <dbReference type="EMBL" id="CAG9532193.1"/>
    </source>
</evidence>
<evidence type="ECO:0000313" key="3">
    <source>
        <dbReference type="Proteomes" id="UP000746747"/>
    </source>
</evidence>